<dbReference type="InterPro" id="IPR016024">
    <property type="entry name" value="ARM-type_fold"/>
</dbReference>
<accession>A0A8S1EDE5</accession>
<evidence type="ECO:0008006" key="5">
    <source>
        <dbReference type="Google" id="ProtNLM"/>
    </source>
</evidence>
<dbReference type="OrthoDB" id="447103at2759"/>
<dbReference type="EMBL" id="CADEPM010000001">
    <property type="protein sequence ID" value="CAB3397740.1"/>
    <property type="molecule type" value="Genomic_DNA"/>
</dbReference>
<feature type="region of interest" description="Disordered" evidence="2">
    <location>
        <begin position="550"/>
        <end position="683"/>
    </location>
</feature>
<proteinExistence type="predicted"/>
<feature type="compositionally biased region" description="Basic and acidic residues" evidence="2">
    <location>
        <begin position="806"/>
        <end position="817"/>
    </location>
</feature>
<dbReference type="InterPro" id="IPR021133">
    <property type="entry name" value="HEAT_type_2"/>
</dbReference>
<dbReference type="Proteomes" id="UP000494206">
    <property type="component" value="Unassembled WGS sequence"/>
</dbReference>
<comment type="caution">
    <text evidence="3">The sequence shown here is derived from an EMBL/GenBank/DDBJ whole genome shotgun (WGS) entry which is preliminary data.</text>
</comment>
<feature type="region of interest" description="Disordered" evidence="2">
    <location>
        <begin position="702"/>
        <end position="730"/>
    </location>
</feature>
<dbReference type="SUPFAM" id="SSF56112">
    <property type="entry name" value="Protein kinase-like (PK-like)"/>
    <property type="match status" value="1"/>
</dbReference>
<name>A0A8S1EDE5_9PELO</name>
<dbReference type="SUPFAM" id="SSF48371">
    <property type="entry name" value="ARM repeat"/>
    <property type="match status" value="1"/>
</dbReference>
<dbReference type="Gene3D" id="1.10.510.10">
    <property type="entry name" value="Transferase(Phosphotransferase) domain 1"/>
    <property type="match status" value="1"/>
</dbReference>
<dbReference type="InterPro" id="IPR011989">
    <property type="entry name" value="ARM-like"/>
</dbReference>
<evidence type="ECO:0000256" key="1">
    <source>
        <dbReference type="PROSITE-ProRule" id="PRU00103"/>
    </source>
</evidence>
<sequence>MASLLSSFLQRDPKSQFPYDIPTEQQHYFDRVSIGNTFKKSDPDEHATIFWDNRSSTLKQQAQKLKTMRHPNIITYLDSIELDGTFYLVTEKCQPLQLYLENSSMSDQQKEFVVSWGIFQLMNALKFMHEAKLSHENIRKGVYVTAGGDFKVGGLHLVTGFTNAQKDLNQLAILIWEVFNGFSDSVSKPQPPGKIPQRLHELYKKIATNTAARVSVSDLITENRMTGGYLKNKFVDTLLFLEEFQLKESSEKQSFFMHLRENLDIFPDDVAKYKILPKLILSYEYGDAGPNILIPLFKLGRLLDEAEYQRTIVPCLCKLFGSPDRTTRVKLLERIDEFAPHLTSQVLNEKIFGNLTSGFLDTSPAVRESTVKAMVSLADKLNYNNLNVELMKYLARLQGGDEHGGIRTNTTICLGKIGHLLAPAKRQAILISAFTRALKDPFPPSRMAAVLALSATQQFYPLVEIANRLVPALIPLTCDPEKQVRDQAFKAIRGFLEKLEKASENPALIPELEASVKAGASSILNSDKVPQWASWALKSLSGKFYKGVPPPDTSANAAQGSNTSASRPTTPNTAAQKEKSTLVQKTEGKPASNDGWGDLSDGGEMFDVKSTSEPTVDDWSDLSNNRTSSNANDDDWGVGWDTPIATAKSSPVPPAKKTSNTLGVKKPAIGRLNLPGSGSSLAQSKTNKAIDNNIDALLGISAPPGGSSSSNKPKTLNALMNSSTSSNSGWGFDDPLANSCSANKGWDDDGWGEVNVSPLQPTPVLQPTRAANDKEARRAEIAARNEARRKDNMEKKKSGGALKLASTEKKMDDFADW</sequence>
<organism evidence="3 4">
    <name type="scientific">Caenorhabditis bovis</name>
    <dbReference type="NCBI Taxonomy" id="2654633"/>
    <lineage>
        <taxon>Eukaryota</taxon>
        <taxon>Metazoa</taxon>
        <taxon>Ecdysozoa</taxon>
        <taxon>Nematoda</taxon>
        <taxon>Chromadorea</taxon>
        <taxon>Rhabditida</taxon>
        <taxon>Rhabditina</taxon>
        <taxon>Rhabditomorpha</taxon>
        <taxon>Rhabditoidea</taxon>
        <taxon>Rhabditidae</taxon>
        <taxon>Peloderinae</taxon>
        <taxon>Caenorhabditis</taxon>
    </lineage>
</organism>
<feature type="compositionally biased region" description="Polar residues" evidence="2">
    <location>
        <begin position="621"/>
        <end position="631"/>
    </location>
</feature>
<dbReference type="Gene3D" id="3.30.200.20">
    <property type="entry name" value="Phosphorylase Kinase, domain 1"/>
    <property type="match status" value="1"/>
</dbReference>
<evidence type="ECO:0000313" key="4">
    <source>
        <dbReference type="Proteomes" id="UP000494206"/>
    </source>
</evidence>
<protein>
    <recommendedName>
        <fullName evidence="5">Protein kinase domain-containing protein</fullName>
    </recommendedName>
</protein>
<dbReference type="PROSITE" id="PS50077">
    <property type="entry name" value="HEAT_REPEAT"/>
    <property type="match status" value="1"/>
</dbReference>
<dbReference type="PANTHER" id="PTHR12984:SF3">
    <property type="entry name" value="N-TERMINAL KINASE-LIKE PROTEIN"/>
    <property type="match status" value="1"/>
</dbReference>
<feature type="repeat" description="HEAT" evidence="1">
    <location>
        <begin position="469"/>
        <end position="503"/>
    </location>
</feature>
<evidence type="ECO:0000256" key="2">
    <source>
        <dbReference type="SAM" id="MobiDB-lite"/>
    </source>
</evidence>
<keyword evidence="4" id="KW-1185">Reference proteome</keyword>
<feature type="compositionally biased region" description="Polar residues" evidence="2">
    <location>
        <begin position="711"/>
        <end position="729"/>
    </location>
</feature>
<dbReference type="PANTHER" id="PTHR12984">
    <property type="entry name" value="SCY1-RELATED S/T PROTEIN KINASE-LIKE"/>
    <property type="match status" value="1"/>
</dbReference>
<feature type="region of interest" description="Disordered" evidence="2">
    <location>
        <begin position="743"/>
        <end position="817"/>
    </location>
</feature>
<reference evidence="3 4" key="1">
    <citation type="submission" date="2020-04" db="EMBL/GenBank/DDBJ databases">
        <authorList>
            <person name="Laetsch R D."/>
            <person name="Stevens L."/>
            <person name="Kumar S."/>
            <person name="Blaxter L. M."/>
        </authorList>
    </citation>
    <scope>NUCLEOTIDE SEQUENCE [LARGE SCALE GENOMIC DNA]</scope>
</reference>
<gene>
    <name evidence="3" type="ORF">CBOVIS_LOCUS1109</name>
</gene>
<feature type="compositionally biased region" description="Basic and acidic residues" evidence="2">
    <location>
        <begin position="771"/>
        <end position="797"/>
    </location>
</feature>
<dbReference type="InterPro" id="IPR011009">
    <property type="entry name" value="Kinase-like_dom_sf"/>
</dbReference>
<evidence type="ECO:0000313" key="3">
    <source>
        <dbReference type="EMBL" id="CAB3397740.1"/>
    </source>
</evidence>
<feature type="compositionally biased region" description="Polar residues" evidence="2">
    <location>
        <begin position="553"/>
        <end position="575"/>
    </location>
</feature>
<dbReference type="AlphaFoldDB" id="A0A8S1EDE5"/>
<dbReference type="Pfam" id="PF13513">
    <property type="entry name" value="HEAT_EZ"/>
    <property type="match status" value="1"/>
</dbReference>
<dbReference type="InterPro" id="IPR051177">
    <property type="entry name" value="CIK-Related_Protein"/>
</dbReference>
<dbReference type="Gene3D" id="1.25.10.10">
    <property type="entry name" value="Leucine-rich Repeat Variant"/>
    <property type="match status" value="1"/>
</dbReference>